<reference evidence="1 2" key="1">
    <citation type="submission" date="2016-10" db="EMBL/GenBank/DDBJ databases">
        <title>Complete Genome Assembly of Pantoea stewartii subsp. stewartii DC283, a Corn Pathogen.</title>
        <authorList>
            <person name="Duong D.A."/>
            <person name="Stevens A.M."/>
            <person name="Jensen R.V."/>
        </authorList>
    </citation>
    <scope>NUCLEOTIDE SEQUENCE [LARGE SCALE GENOMIC DNA]</scope>
    <source>
        <strain evidence="1 2">DC283</strain>
    </source>
</reference>
<dbReference type="RefSeq" id="WP_044242041.1">
    <property type="nucleotide sequence ID" value="NZ_AHIE01000015.1"/>
</dbReference>
<organism evidence="1 2">
    <name type="scientific">Pantoea stewartii subsp. stewartii DC283</name>
    <dbReference type="NCBI Taxonomy" id="660596"/>
    <lineage>
        <taxon>Bacteria</taxon>
        <taxon>Pseudomonadati</taxon>
        <taxon>Pseudomonadota</taxon>
        <taxon>Gammaproteobacteria</taxon>
        <taxon>Enterobacterales</taxon>
        <taxon>Erwiniaceae</taxon>
        <taxon>Pantoea</taxon>
    </lineage>
</organism>
<name>A0ABN4Z214_PANSE</name>
<accession>A0ABN4Z214</accession>
<evidence type="ECO:0000313" key="1">
    <source>
        <dbReference type="EMBL" id="ARF50431.1"/>
    </source>
</evidence>
<keyword evidence="2" id="KW-1185">Reference proteome</keyword>
<evidence type="ECO:0000313" key="2">
    <source>
        <dbReference type="Proteomes" id="UP000192380"/>
    </source>
</evidence>
<gene>
    <name evidence="1" type="ORF">DSJ_14540</name>
</gene>
<dbReference type="EMBL" id="CP017581">
    <property type="protein sequence ID" value="ARF50431.1"/>
    <property type="molecule type" value="Genomic_DNA"/>
</dbReference>
<proteinExistence type="predicted"/>
<protein>
    <submittedName>
        <fullName evidence="1">Uncharacterized protein</fullName>
    </submittedName>
</protein>
<sequence>MTTRGGYGRDEAVNTLKSAKGPVELGIILNNFKKSAKLTEQEFTALSESVNDFSFVSKSIGDNGQYVVEAMQQIAQKGLLLTDAQQEAVKWLGQLGQTAETVSNAMGDQFAASYADGLKKTGMSAESLEDAFVQLKPVIKDLGSFAGETTGHLVQLAAALAGAVNWLNSHFGTKQDVNSSGLYYNDSWLGTAINGARGLFGDNQTTGLSSGYTNPISNASMFTGASLGQNY</sequence>
<dbReference type="Proteomes" id="UP000192380">
    <property type="component" value="Chromosome"/>
</dbReference>